<dbReference type="SUPFAM" id="SSF53800">
    <property type="entry name" value="Chelatase"/>
    <property type="match status" value="1"/>
</dbReference>
<dbReference type="RefSeq" id="WP_203367990.1">
    <property type="nucleotide sequence ID" value="NZ_WSFT01000053.1"/>
</dbReference>
<dbReference type="EMBL" id="WSFT01000053">
    <property type="protein sequence ID" value="MBS4540099.1"/>
    <property type="molecule type" value="Genomic_DNA"/>
</dbReference>
<keyword evidence="1" id="KW-0812">Transmembrane</keyword>
<protein>
    <recommendedName>
        <fullName evidence="4">Ferrochelatase</fullName>
    </recommendedName>
</protein>
<sequence>MDENRKYYKYTLIFLIVLSLLMYMCYKDPIENFFILTFMFSVTKLLQFLKEKVYFSIIKSISIFLLVYLLIFIILFINAYNISDKIEESNEKRDKTAVLMVYSGEAPRYSIDKEMRNIILRKQKKDILIYPYRLYKTKQLYKDLGKSDYKKKSIIMYNKLENILKDNYKLYLTYLYDDNYLENEILEILKDGYKKIIVVPMFLVEDDNMINLQERISKLKLYNYDVETKYTETLWSSESLIQSYVNLVQINSENMNKVGINLIGIDKNINNKIDNVDAIKQNIMFRSKIKEKLIQELKIDSSKIKLSWYNNLDPDFISESNELFEYGISEMVCVVVDPQLNELVKIDIYNEIKDQIEFPEGVEGKVIDGFLVDNNLLNEIVSRIEYVYIQNWN</sequence>
<accession>A0A942ZAC6</accession>
<dbReference type="Proteomes" id="UP000724672">
    <property type="component" value="Unassembled WGS sequence"/>
</dbReference>
<evidence type="ECO:0008006" key="4">
    <source>
        <dbReference type="Google" id="ProtNLM"/>
    </source>
</evidence>
<dbReference type="AlphaFoldDB" id="A0A942ZAC6"/>
<comment type="caution">
    <text evidence="2">The sequence shown here is derived from an EMBL/GenBank/DDBJ whole genome shotgun (WGS) entry which is preliminary data.</text>
</comment>
<organism evidence="2 3">
    <name type="scientific">Anaeromonas frigoriresistens</name>
    <dbReference type="NCBI Taxonomy" id="2683708"/>
    <lineage>
        <taxon>Bacteria</taxon>
        <taxon>Bacillati</taxon>
        <taxon>Bacillota</taxon>
        <taxon>Tissierellia</taxon>
        <taxon>Tissierellales</taxon>
        <taxon>Thermohalobacteraceae</taxon>
        <taxon>Anaeromonas</taxon>
    </lineage>
</organism>
<reference evidence="2" key="1">
    <citation type="submission" date="2019-12" db="EMBL/GenBank/DDBJ databases">
        <title>Clostridiaceae gen. nov. sp. nov., isolated from sediment in Xinjiang, China.</title>
        <authorList>
            <person name="Zhang R."/>
        </authorList>
    </citation>
    <scope>NUCLEOTIDE SEQUENCE</scope>
    <source>
        <strain evidence="2">D2Q-11</strain>
    </source>
</reference>
<name>A0A942ZAC6_9FIRM</name>
<dbReference type="Gene3D" id="3.40.50.1400">
    <property type="match status" value="1"/>
</dbReference>
<evidence type="ECO:0000313" key="2">
    <source>
        <dbReference type="EMBL" id="MBS4540099.1"/>
    </source>
</evidence>
<feature type="transmembrane region" description="Helical" evidence="1">
    <location>
        <begin position="32"/>
        <end position="49"/>
    </location>
</feature>
<keyword evidence="1" id="KW-1133">Transmembrane helix</keyword>
<evidence type="ECO:0000313" key="3">
    <source>
        <dbReference type="Proteomes" id="UP000724672"/>
    </source>
</evidence>
<keyword evidence="3" id="KW-1185">Reference proteome</keyword>
<gene>
    <name evidence="2" type="ORF">GOQ27_16595</name>
</gene>
<proteinExistence type="predicted"/>
<feature type="transmembrane region" description="Helical" evidence="1">
    <location>
        <begin position="7"/>
        <end position="26"/>
    </location>
</feature>
<feature type="transmembrane region" description="Helical" evidence="1">
    <location>
        <begin position="61"/>
        <end position="80"/>
    </location>
</feature>
<evidence type="ECO:0000256" key="1">
    <source>
        <dbReference type="SAM" id="Phobius"/>
    </source>
</evidence>
<keyword evidence="1" id="KW-0472">Membrane</keyword>